<dbReference type="SUPFAM" id="SSF46689">
    <property type="entry name" value="Homeodomain-like"/>
    <property type="match status" value="2"/>
</dbReference>
<name>A0A455LAD1_9ASPA</name>
<evidence type="ECO:0000256" key="2">
    <source>
        <dbReference type="ARBA" id="ARBA00022737"/>
    </source>
</evidence>
<organism evidence="10">
    <name type="scientific">Cymbidium sinense</name>
    <dbReference type="NCBI Taxonomy" id="112615"/>
    <lineage>
        <taxon>Eukaryota</taxon>
        <taxon>Viridiplantae</taxon>
        <taxon>Streptophyta</taxon>
        <taxon>Embryophyta</taxon>
        <taxon>Tracheophyta</taxon>
        <taxon>Spermatophyta</taxon>
        <taxon>Magnoliopsida</taxon>
        <taxon>Liliopsida</taxon>
        <taxon>Asparagales</taxon>
        <taxon>Orchidaceae</taxon>
        <taxon>Epidendroideae</taxon>
        <taxon>Cymbidieae</taxon>
        <taxon>Cymbidiinae</taxon>
        <taxon>Cymbidium</taxon>
    </lineage>
</organism>
<reference evidence="10" key="1">
    <citation type="journal article" date="2015" name="PLoS ONE">
        <title>Transcriptome Characterization of Cymbidium sinense 'Dharma' Using 454 Pyrosequencing and Its Application in the Identification of Genes Associated with Leaf Color Variation.</title>
        <authorList>
            <person name="Zhu G."/>
            <person name="Yang F."/>
            <person name="Shi S."/>
            <person name="Li D."/>
            <person name="Wang Z."/>
            <person name="Liu H."/>
            <person name="Huang D."/>
            <person name="Wang C."/>
        </authorList>
    </citation>
    <scope>NUCLEOTIDE SEQUENCE</scope>
</reference>
<dbReference type="CDD" id="cd00167">
    <property type="entry name" value="SANT"/>
    <property type="match status" value="3"/>
</dbReference>
<feature type="region of interest" description="Disordered" evidence="7">
    <location>
        <begin position="262"/>
        <end position="281"/>
    </location>
</feature>
<dbReference type="Pfam" id="PF00249">
    <property type="entry name" value="Myb_DNA-binding"/>
    <property type="match status" value="3"/>
</dbReference>
<evidence type="ECO:0000259" key="8">
    <source>
        <dbReference type="PROSITE" id="PS50090"/>
    </source>
</evidence>
<evidence type="ECO:0000313" key="10">
    <source>
        <dbReference type="EMBL" id="AXY87680.1"/>
    </source>
</evidence>
<keyword evidence="3" id="KW-0805">Transcription regulation</keyword>
<dbReference type="EMBL" id="MG702162">
    <property type="protein sequence ID" value="AXY87680.1"/>
    <property type="molecule type" value="mRNA"/>
</dbReference>
<dbReference type="Gene3D" id="1.10.10.60">
    <property type="entry name" value="Homeodomain-like"/>
    <property type="match status" value="3"/>
</dbReference>
<dbReference type="SMART" id="SM00717">
    <property type="entry name" value="SANT"/>
    <property type="match status" value="3"/>
</dbReference>
<evidence type="ECO:0000256" key="3">
    <source>
        <dbReference type="ARBA" id="ARBA00023015"/>
    </source>
</evidence>
<keyword evidence="2" id="KW-0677">Repeat</keyword>
<feature type="compositionally biased region" description="Polar residues" evidence="7">
    <location>
        <begin position="12"/>
        <end position="32"/>
    </location>
</feature>
<proteinExistence type="evidence at transcript level"/>
<dbReference type="GO" id="GO:0005634">
    <property type="term" value="C:nucleus"/>
    <property type="evidence" value="ECO:0007669"/>
    <property type="project" value="UniProtKB-SubCell"/>
</dbReference>
<comment type="subcellular location">
    <subcellularLocation>
        <location evidence="1">Nucleus</location>
    </subcellularLocation>
</comment>
<feature type="compositionally biased region" description="Basic residues" evidence="7">
    <location>
        <begin position="47"/>
        <end position="59"/>
    </location>
</feature>
<dbReference type="PANTHER" id="PTHR45614:SF194">
    <property type="entry name" value="TRANSCRIPTION FACTOR MYB3R-3-RELATED"/>
    <property type="match status" value="1"/>
</dbReference>
<accession>A0A455LAD1</accession>
<dbReference type="InterPro" id="IPR017930">
    <property type="entry name" value="Myb_dom"/>
</dbReference>
<dbReference type="InterPro" id="IPR001005">
    <property type="entry name" value="SANT/Myb"/>
</dbReference>
<keyword evidence="6" id="KW-0539">Nucleus</keyword>
<dbReference type="InterPro" id="IPR050560">
    <property type="entry name" value="MYB_TF"/>
</dbReference>
<feature type="compositionally biased region" description="Low complexity" evidence="7">
    <location>
        <begin position="35"/>
        <end position="46"/>
    </location>
</feature>
<dbReference type="InterPro" id="IPR009057">
    <property type="entry name" value="Homeodomain-like_sf"/>
</dbReference>
<feature type="domain" description="HTH myb-type" evidence="9">
    <location>
        <begin position="162"/>
        <end position="212"/>
    </location>
</feature>
<dbReference type="FunFam" id="1.10.10.60:FF:000010">
    <property type="entry name" value="Transcriptional activator Myb isoform A"/>
    <property type="match status" value="1"/>
</dbReference>
<evidence type="ECO:0000256" key="1">
    <source>
        <dbReference type="ARBA" id="ARBA00004123"/>
    </source>
</evidence>
<dbReference type="GO" id="GO:0000981">
    <property type="term" value="F:DNA-binding transcription factor activity, RNA polymerase II-specific"/>
    <property type="evidence" value="ECO:0007669"/>
    <property type="project" value="TreeGrafter"/>
</dbReference>
<dbReference type="FunFam" id="1.10.10.60:FF:000016">
    <property type="entry name" value="Transcriptional activator Myb isoform A"/>
    <property type="match status" value="1"/>
</dbReference>
<protein>
    <submittedName>
        <fullName evidence="10">Transcription factor MYB3R-3 isoform X5</fullName>
    </submittedName>
</protein>
<dbReference type="PROSITE" id="PS50090">
    <property type="entry name" value="MYB_LIKE"/>
    <property type="match status" value="3"/>
</dbReference>
<keyword evidence="4" id="KW-0238">DNA-binding</keyword>
<feature type="domain" description="Myb-like" evidence="8">
    <location>
        <begin position="54"/>
        <end position="105"/>
    </location>
</feature>
<evidence type="ECO:0000256" key="7">
    <source>
        <dbReference type="SAM" id="MobiDB-lite"/>
    </source>
</evidence>
<sequence>MNTGKAEGSCAENKQSATPSGSPISEGSNGFSRMSAAGSSPATSSPSHRRMTGPIRRAKGGWTPEEDETLKHAVELHKARSWKKIAKSVPGRTEVQCLHRWQKVLNPALVKGSWAPEEDGIIIELVAKYGPTKWSVIAKSLPGRIGKQCRERWHNHLNPDIRKDAWTPKEEMKLMEAHLEYGNKWAEIAKMLPGRTDNSIKNHWNSSLRKRKEFFLKTGKLPSAPKPGIPNCTEDIAYSSPSQNFNCSNKTLVTSAKIPPENCSAVRSSRPPKTSEAEDHESLMLPVSAQLSELNSSLDEAVKKSGDHNRVVPVSAQVSNLNDSSVIELRKSDSSDADAPEFPVQASETDFVQNRLDSGVSTPEARRNESSGAIHYPVSDNLSSFYYKPPQLEDIGVSASAFSSLLSGNNSMQLASEVESVSSPDGYSTPSSVNIIRSVHPSIESILRSAARSFQNTPSIIKRRSEAQSPLSPATICTNEIRMQDSCVLREERVNNIEGSTCSVSNSSSSPCTVNGNLLDKRKDFDVSPPYRLWSKRRATFKPVEKQLDFSFKKPNFDVNTRFSSLEVNKNSYSPTNMHVSNMQEKKLKNNFAGSKESDFPTTLKLGVT</sequence>
<dbReference type="PROSITE" id="PS51294">
    <property type="entry name" value="HTH_MYB"/>
    <property type="match status" value="3"/>
</dbReference>
<evidence type="ECO:0000256" key="4">
    <source>
        <dbReference type="ARBA" id="ARBA00023125"/>
    </source>
</evidence>
<evidence type="ECO:0000256" key="5">
    <source>
        <dbReference type="ARBA" id="ARBA00023163"/>
    </source>
</evidence>
<dbReference type="PANTHER" id="PTHR45614">
    <property type="entry name" value="MYB PROTEIN-RELATED"/>
    <property type="match status" value="1"/>
</dbReference>
<keyword evidence="5" id="KW-0804">Transcription</keyword>
<dbReference type="GO" id="GO:0000978">
    <property type="term" value="F:RNA polymerase II cis-regulatory region sequence-specific DNA binding"/>
    <property type="evidence" value="ECO:0007669"/>
    <property type="project" value="TreeGrafter"/>
</dbReference>
<feature type="domain" description="Myb-like" evidence="8">
    <location>
        <begin position="106"/>
        <end position="157"/>
    </location>
</feature>
<evidence type="ECO:0000259" key="9">
    <source>
        <dbReference type="PROSITE" id="PS51294"/>
    </source>
</evidence>
<evidence type="ECO:0000256" key="6">
    <source>
        <dbReference type="ARBA" id="ARBA00023242"/>
    </source>
</evidence>
<feature type="domain" description="Myb-like" evidence="8">
    <location>
        <begin position="158"/>
        <end position="208"/>
    </location>
</feature>
<feature type="domain" description="HTH myb-type" evidence="9">
    <location>
        <begin position="59"/>
        <end position="105"/>
    </location>
</feature>
<feature type="domain" description="HTH myb-type" evidence="9">
    <location>
        <begin position="106"/>
        <end position="161"/>
    </location>
</feature>
<feature type="region of interest" description="Disordered" evidence="7">
    <location>
        <begin position="1"/>
        <end position="64"/>
    </location>
</feature>
<dbReference type="AlphaFoldDB" id="A0A455LAD1"/>